<dbReference type="GO" id="GO:0031122">
    <property type="term" value="P:cytoplasmic microtubule organization"/>
    <property type="evidence" value="ECO:0007669"/>
    <property type="project" value="TreeGrafter"/>
</dbReference>
<keyword evidence="5" id="KW-1185">Reference proteome</keyword>
<sequence length="519" mass="56263">MEAALVKPMVAEVKPGAVSAVSAELEVKKLQELVRKLEKQNEQLRNRAAATPCPASAPGPSSPLHRVASSSAAASPVPRSSSPPAGRSSPAPALVCQAEPFIYFKPSPTGGPHEALAAPSTLLPPASLLDEVEILDLRRLGGCGREEKEKELYTAPVKGIMQQEKSMTPLQWCRHVLDNPSPEMEAAKRSLCFRLEQDCISRSSPLSPQSSLDSELSTSELEDDSISMGYKLQDLTDVQIMARLQEESLRQDYASTTTSVSRNRTSGDQEFDRYSLEDEEEEFDHLPLHSLDSHVALLSKRNSPFPNIFQYTDCRRSPISPYFPTLLQPCHSQPCKCLTFAADKLRRSMPNLARMPSTLTVNTSSSPAGSVRNSLSFDSSLHGASNGVSRIQSCIPSPGQLQHRVHSVGHFPISARQPLKAMAYVSPTVQGSNSGSGLALSNSNSSLQMHSSTSIPVPNKTANTNIVTRSSLPRPSLAIGGSSIPRSKIAQPIRSFLQPPKPLSSFTTLRDGNWRDGCY</sequence>
<dbReference type="PANTHER" id="PTHR22406">
    <property type="entry name" value="NASCENT POLYPEPTIDE-ASSOCIATED COMPLEX SUBUNIT ALPHA, MUSCLE-SPECIFIC FORM"/>
    <property type="match status" value="1"/>
</dbReference>
<comment type="similarity">
    <text evidence="1">Belongs to the SLAIN motif-containing family.</text>
</comment>
<feature type="compositionally biased region" description="Low complexity" evidence="3">
    <location>
        <begin position="435"/>
        <end position="454"/>
    </location>
</feature>
<dbReference type="AlphaFoldDB" id="A0A8C6X2V9"/>
<keyword evidence="2" id="KW-0175">Coiled coil</keyword>
<feature type="compositionally biased region" description="Low complexity" evidence="3">
    <location>
        <begin position="62"/>
        <end position="91"/>
    </location>
</feature>
<dbReference type="GO" id="GO:0007020">
    <property type="term" value="P:microtubule nucleation"/>
    <property type="evidence" value="ECO:0007669"/>
    <property type="project" value="TreeGrafter"/>
</dbReference>
<organism evidence="4 5">
    <name type="scientific">Naja naja</name>
    <name type="common">Indian cobra</name>
    <dbReference type="NCBI Taxonomy" id="35670"/>
    <lineage>
        <taxon>Eukaryota</taxon>
        <taxon>Metazoa</taxon>
        <taxon>Chordata</taxon>
        <taxon>Craniata</taxon>
        <taxon>Vertebrata</taxon>
        <taxon>Euteleostomi</taxon>
        <taxon>Lepidosauria</taxon>
        <taxon>Squamata</taxon>
        <taxon>Bifurcata</taxon>
        <taxon>Unidentata</taxon>
        <taxon>Episquamata</taxon>
        <taxon>Toxicofera</taxon>
        <taxon>Serpentes</taxon>
        <taxon>Colubroidea</taxon>
        <taxon>Elapidae</taxon>
        <taxon>Elapinae</taxon>
        <taxon>Naja</taxon>
    </lineage>
</organism>
<dbReference type="OrthoDB" id="8819875at2759"/>
<dbReference type="Ensembl" id="ENSNNAT00000005082.1">
    <property type="protein sequence ID" value="ENSNNAP00000004860.1"/>
    <property type="gene ID" value="ENSNNAG00000003259.1"/>
</dbReference>
<evidence type="ECO:0000256" key="3">
    <source>
        <dbReference type="SAM" id="MobiDB-lite"/>
    </source>
</evidence>
<reference evidence="4" key="2">
    <citation type="submission" date="2025-09" db="UniProtKB">
        <authorList>
            <consortium name="Ensembl"/>
        </authorList>
    </citation>
    <scope>IDENTIFICATION</scope>
</reference>
<dbReference type="InterPro" id="IPR026179">
    <property type="entry name" value="Slain"/>
</dbReference>
<dbReference type="Pfam" id="PF15301">
    <property type="entry name" value="SLAIN"/>
    <property type="match status" value="2"/>
</dbReference>
<reference evidence="4" key="1">
    <citation type="submission" date="2025-08" db="UniProtKB">
        <authorList>
            <consortium name="Ensembl"/>
        </authorList>
    </citation>
    <scope>IDENTIFICATION</scope>
</reference>
<dbReference type="PANTHER" id="PTHR22406:SF2">
    <property type="entry name" value="SLAIN MOTIF-CONTAINING PROTEIN 1"/>
    <property type="match status" value="1"/>
</dbReference>
<feature type="region of interest" description="Disordered" evidence="3">
    <location>
        <begin position="435"/>
        <end position="461"/>
    </location>
</feature>
<evidence type="ECO:0008006" key="6">
    <source>
        <dbReference type="Google" id="ProtNLM"/>
    </source>
</evidence>
<dbReference type="GO" id="GO:0035371">
    <property type="term" value="C:microtubule plus-end"/>
    <property type="evidence" value="ECO:0007669"/>
    <property type="project" value="TreeGrafter"/>
</dbReference>
<protein>
    <recommendedName>
        <fullName evidence="6">SLAIN motif-containing protein 1</fullName>
    </recommendedName>
</protein>
<dbReference type="GeneTree" id="ENSGT00390000017860"/>
<evidence type="ECO:0000256" key="1">
    <source>
        <dbReference type="ARBA" id="ARBA00006652"/>
    </source>
</evidence>
<evidence type="ECO:0000256" key="2">
    <source>
        <dbReference type="ARBA" id="ARBA00023054"/>
    </source>
</evidence>
<evidence type="ECO:0000313" key="5">
    <source>
        <dbReference type="Proteomes" id="UP000694559"/>
    </source>
</evidence>
<proteinExistence type="inferred from homology"/>
<dbReference type="GO" id="GO:0031116">
    <property type="term" value="P:positive regulation of microtubule polymerization"/>
    <property type="evidence" value="ECO:0007669"/>
    <property type="project" value="TreeGrafter"/>
</dbReference>
<feature type="region of interest" description="Disordered" evidence="3">
    <location>
        <begin position="42"/>
        <end position="91"/>
    </location>
</feature>
<accession>A0A8C6X2V9</accession>
<dbReference type="Proteomes" id="UP000694559">
    <property type="component" value="Unplaced"/>
</dbReference>
<evidence type="ECO:0000313" key="4">
    <source>
        <dbReference type="Ensembl" id="ENSNNAP00000004860.1"/>
    </source>
</evidence>
<name>A0A8C6X2V9_NAJNA</name>
<dbReference type="OMA" id="FLPANHN"/>